<keyword evidence="1" id="KW-0812">Transmembrane</keyword>
<comment type="caution">
    <text evidence="2">The sequence shown here is derived from an EMBL/GenBank/DDBJ whole genome shotgun (WGS) entry which is preliminary data.</text>
</comment>
<dbReference type="AlphaFoldDB" id="A0AAD5VV64"/>
<proteinExistence type="predicted"/>
<evidence type="ECO:0000313" key="2">
    <source>
        <dbReference type="EMBL" id="KAJ3570496.1"/>
    </source>
</evidence>
<feature type="transmembrane region" description="Helical" evidence="1">
    <location>
        <begin position="114"/>
        <end position="136"/>
    </location>
</feature>
<keyword evidence="1" id="KW-0472">Membrane</keyword>
<keyword evidence="1" id="KW-1133">Transmembrane helix</keyword>
<organism evidence="2 3">
    <name type="scientific">Leucocoprinus birnbaumii</name>
    <dbReference type="NCBI Taxonomy" id="56174"/>
    <lineage>
        <taxon>Eukaryota</taxon>
        <taxon>Fungi</taxon>
        <taxon>Dikarya</taxon>
        <taxon>Basidiomycota</taxon>
        <taxon>Agaricomycotina</taxon>
        <taxon>Agaricomycetes</taxon>
        <taxon>Agaricomycetidae</taxon>
        <taxon>Agaricales</taxon>
        <taxon>Agaricineae</taxon>
        <taxon>Agaricaceae</taxon>
        <taxon>Leucocoprinus</taxon>
    </lineage>
</organism>
<protein>
    <submittedName>
        <fullName evidence="2">Uncharacterized protein</fullName>
    </submittedName>
</protein>
<dbReference type="Proteomes" id="UP001213000">
    <property type="component" value="Unassembled WGS sequence"/>
</dbReference>
<gene>
    <name evidence="2" type="ORF">NP233_g4375</name>
</gene>
<evidence type="ECO:0000256" key="1">
    <source>
        <dbReference type="SAM" id="Phobius"/>
    </source>
</evidence>
<name>A0AAD5VV64_9AGAR</name>
<reference evidence="2" key="1">
    <citation type="submission" date="2022-07" db="EMBL/GenBank/DDBJ databases">
        <title>Genome Sequence of Leucocoprinus birnbaumii.</title>
        <authorList>
            <person name="Buettner E."/>
        </authorList>
    </citation>
    <scope>NUCLEOTIDE SEQUENCE</scope>
    <source>
        <strain evidence="2">VT141</strain>
    </source>
</reference>
<accession>A0AAD5VV64</accession>
<evidence type="ECO:0000313" key="3">
    <source>
        <dbReference type="Proteomes" id="UP001213000"/>
    </source>
</evidence>
<sequence>MTGEIFVPATNPTLISTTNPVQVSASWMPSVMDLAGIMFLSNYSFGVSGSVSPLDLGSINANLDKWLQSAAKAFLSGNISPSAREEYYAPVFTSMSTNATTQVQKLALVASRPFLVSLAILIVILEACLLRLLYVVDPREVKASLFNLETLLRVTRGILQVF</sequence>
<dbReference type="EMBL" id="JANIEX010000235">
    <property type="protein sequence ID" value="KAJ3570496.1"/>
    <property type="molecule type" value="Genomic_DNA"/>
</dbReference>
<keyword evidence="3" id="KW-1185">Reference proteome</keyword>